<keyword evidence="7" id="KW-0999">Mitochondrion inner membrane</keyword>
<dbReference type="SUPFAM" id="SSF52833">
    <property type="entry name" value="Thioredoxin-like"/>
    <property type="match status" value="1"/>
</dbReference>
<dbReference type="Gene3D" id="3.40.30.10">
    <property type="entry name" value="Glutaredoxin"/>
    <property type="match status" value="1"/>
</dbReference>
<organism evidence="14">
    <name type="scientific">Timema poppense</name>
    <name type="common">Walking stick</name>
    <dbReference type="NCBI Taxonomy" id="170557"/>
    <lineage>
        <taxon>Eukaryota</taxon>
        <taxon>Metazoa</taxon>
        <taxon>Ecdysozoa</taxon>
        <taxon>Arthropoda</taxon>
        <taxon>Hexapoda</taxon>
        <taxon>Insecta</taxon>
        <taxon>Pterygota</taxon>
        <taxon>Neoptera</taxon>
        <taxon>Polyneoptera</taxon>
        <taxon>Phasmatodea</taxon>
        <taxon>Timematodea</taxon>
        <taxon>Timematoidea</taxon>
        <taxon>Timematidae</taxon>
        <taxon>Timema</taxon>
    </lineage>
</organism>
<gene>
    <name evidence="14" type="ORF">TPSB3V08_LOCUS9764</name>
</gene>
<evidence type="ECO:0000256" key="1">
    <source>
        <dbReference type="ARBA" id="ARBA00003195"/>
    </source>
</evidence>
<proteinExistence type="inferred from homology"/>
<name>A0A7R9DJ27_TIMPO</name>
<evidence type="ECO:0000256" key="11">
    <source>
        <dbReference type="ARBA" id="ARBA00031441"/>
    </source>
</evidence>
<accession>A0A7R9DJ27</accession>
<dbReference type="Pfam" id="PF05047">
    <property type="entry name" value="L51_S25_CI-B8"/>
    <property type="match status" value="1"/>
</dbReference>
<protein>
    <recommendedName>
        <fullName evidence="4">NADH dehydrogenase [ubiquinone] 1 alpha subcomplex subunit 2</fullName>
    </recommendedName>
    <alternativeName>
        <fullName evidence="11">Complex I-B8</fullName>
    </alternativeName>
    <alternativeName>
        <fullName evidence="12">NADH-ubiquinone oxidoreductase B8 subunit</fullName>
    </alternativeName>
</protein>
<evidence type="ECO:0000256" key="6">
    <source>
        <dbReference type="ARBA" id="ARBA00022660"/>
    </source>
</evidence>
<evidence type="ECO:0000256" key="4">
    <source>
        <dbReference type="ARBA" id="ARBA00016394"/>
    </source>
</evidence>
<dbReference type="EMBL" id="OD008067">
    <property type="protein sequence ID" value="CAD7414588.1"/>
    <property type="molecule type" value="Genomic_DNA"/>
</dbReference>
<dbReference type="PANTHER" id="PTHR12878">
    <property type="entry name" value="NADH-UBIQUINONE OXIDOREDUCTASE B8 SUBUNIT"/>
    <property type="match status" value="1"/>
</dbReference>
<keyword evidence="8" id="KW-0249">Electron transport</keyword>
<dbReference type="InterPro" id="IPR016464">
    <property type="entry name" value="NADH_Ub_cplx-1_asu_su-2"/>
</dbReference>
<dbReference type="SMART" id="SM00916">
    <property type="entry name" value="L51_S25_CI-B8"/>
    <property type="match status" value="1"/>
</dbReference>
<evidence type="ECO:0000256" key="7">
    <source>
        <dbReference type="ARBA" id="ARBA00022792"/>
    </source>
</evidence>
<keyword evidence="9" id="KW-0496">Mitochondrion</keyword>
<evidence type="ECO:0000256" key="2">
    <source>
        <dbReference type="ARBA" id="ARBA00004443"/>
    </source>
</evidence>
<keyword evidence="10" id="KW-0472">Membrane</keyword>
<dbReference type="InterPro" id="IPR007741">
    <property type="entry name" value="Ribosomal_mL43/mS25/NADH_DH"/>
</dbReference>
<comment type="similarity">
    <text evidence="3">Belongs to the complex I NDUFA2 subunit family.</text>
</comment>
<evidence type="ECO:0000256" key="12">
    <source>
        <dbReference type="ARBA" id="ARBA00032513"/>
    </source>
</evidence>
<reference evidence="14" key="1">
    <citation type="submission" date="2020-11" db="EMBL/GenBank/DDBJ databases">
        <authorList>
            <person name="Tran Van P."/>
        </authorList>
    </citation>
    <scope>NUCLEOTIDE SEQUENCE</scope>
</reference>
<evidence type="ECO:0000313" key="14">
    <source>
        <dbReference type="EMBL" id="CAD7414588.1"/>
    </source>
</evidence>
<evidence type="ECO:0000256" key="5">
    <source>
        <dbReference type="ARBA" id="ARBA00022448"/>
    </source>
</evidence>
<evidence type="ECO:0000256" key="9">
    <source>
        <dbReference type="ARBA" id="ARBA00023128"/>
    </source>
</evidence>
<evidence type="ECO:0000256" key="10">
    <source>
        <dbReference type="ARBA" id="ARBA00023136"/>
    </source>
</evidence>
<comment type="function">
    <text evidence="1">Accessory subunit of the mitochondrial membrane respiratory chain NADH dehydrogenase (Complex I), that is believed not to be involved in catalysis. Complex I functions in the transfer of electrons from NADH to the respiratory chain. The immediate electron acceptor for the enzyme is believed to be ubiquinone.</text>
</comment>
<dbReference type="AlphaFoldDB" id="A0A7R9DJ27"/>
<evidence type="ECO:0000256" key="3">
    <source>
        <dbReference type="ARBA" id="ARBA00008939"/>
    </source>
</evidence>
<evidence type="ECO:0000256" key="8">
    <source>
        <dbReference type="ARBA" id="ARBA00022982"/>
    </source>
</evidence>
<feature type="domain" description="Ribosomal protein/NADH dehydrogenase" evidence="13">
    <location>
        <begin position="59"/>
        <end position="130"/>
    </location>
</feature>
<dbReference type="InterPro" id="IPR036249">
    <property type="entry name" value="Thioredoxin-like_sf"/>
</dbReference>
<comment type="subcellular location">
    <subcellularLocation>
        <location evidence="2">Mitochondrion inner membrane</location>
        <topology evidence="2">Peripheral membrane protein</topology>
        <orientation evidence="2">Matrix side</orientation>
    </subcellularLocation>
</comment>
<dbReference type="PANTHER" id="PTHR12878:SF0">
    <property type="entry name" value="NADH DEHYDROGENASE [UBIQUINONE] 1 ALPHA SUBCOMPLEX SUBUNIT 2"/>
    <property type="match status" value="1"/>
</dbReference>
<sequence>MRIFEETCLHSSAFKRYTYLLVKGFFHTQLVKLYSINMAARNALKIGSKVKELRIHLCQKSDASKGVRDFIEQYYVNLKKSNPKFPILIRECSGVQPRVYARYELGKESSVPLSNLKAEEVLQKVELLAK</sequence>
<evidence type="ECO:0000259" key="13">
    <source>
        <dbReference type="SMART" id="SM00916"/>
    </source>
</evidence>
<dbReference type="GO" id="GO:0005743">
    <property type="term" value="C:mitochondrial inner membrane"/>
    <property type="evidence" value="ECO:0007669"/>
    <property type="project" value="UniProtKB-SubCell"/>
</dbReference>
<keyword evidence="6" id="KW-0679">Respiratory chain</keyword>
<keyword evidence="5" id="KW-0813">Transport</keyword>